<evidence type="ECO:0000256" key="1">
    <source>
        <dbReference type="SAM" id="MobiDB-lite"/>
    </source>
</evidence>
<gene>
    <name evidence="3" type="ORF">PMG71_06220</name>
</gene>
<comment type="caution">
    <text evidence="3">The sequence shown here is derived from an EMBL/GenBank/DDBJ whole genome shotgun (WGS) entry which is preliminary data.</text>
</comment>
<dbReference type="EMBL" id="JAQOSP010000041">
    <property type="protein sequence ID" value="MDJ1169016.1"/>
    <property type="molecule type" value="Genomic_DNA"/>
</dbReference>
<accession>A0ABT7AQ52</accession>
<evidence type="ECO:0000256" key="2">
    <source>
        <dbReference type="SAM" id="Phobius"/>
    </source>
</evidence>
<proteinExistence type="predicted"/>
<feature type="compositionally biased region" description="Polar residues" evidence="1">
    <location>
        <begin position="13"/>
        <end position="24"/>
    </location>
</feature>
<name>A0ABT7AQ52_9CYAN</name>
<keyword evidence="2" id="KW-1133">Transmembrane helix</keyword>
<organism evidence="3 4">
    <name type="scientific">Roseofilum acuticapitatum BLCC-M154</name>
    <dbReference type="NCBI Taxonomy" id="3022444"/>
    <lineage>
        <taxon>Bacteria</taxon>
        <taxon>Bacillati</taxon>
        <taxon>Cyanobacteriota</taxon>
        <taxon>Cyanophyceae</taxon>
        <taxon>Desertifilales</taxon>
        <taxon>Desertifilaceae</taxon>
        <taxon>Roseofilum</taxon>
        <taxon>Roseofilum acuticapitatum</taxon>
    </lineage>
</organism>
<feature type="transmembrane region" description="Helical" evidence="2">
    <location>
        <begin position="33"/>
        <end position="56"/>
    </location>
</feature>
<keyword evidence="2" id="KW-0472">Membrane</keyword>
<dbReference type="RefSeq" id="WP_283752780.1">
    <property type="nucleotide sequence ID" value="NZ_JAQOSP010000041.1"/>
</dbReference>
<dbReference type="Proteomes" id="UP001235303">
    <property type="component" value="Unassembled WGS sequence"/>
</dbReference>
<feature type="region of interest" description="Disordered" evidence="1">
    <location>
        <begin position="77"/>
        <end position="107"/>
    </location>
</feature>
<keyword evidence="4" id="KW-1185">Reference proteome</keyword>
<reference evidence="3 4" key="1">
    <citation type="submission" date="2023-01" db="EMBL/GenBank/DDBJ databases">
        <title>Novel diversity within Roseofilum (Cyanobacteria; Desertifilaceae) from marine benthic mats with descriptions of four novel species.</title>
        <authorList>
            <person name="Wang Y."/>
            <person name="Berthold D.E."/>
            <person name="Hu J."/>
            <person name="Lefler F.W."/>
            <person name="Laughinghouse H.D. IV."/>
        </authorList>
    </citation>
    <scope>NUCLEOTIDE SEQUENCE [LARGE SCALE GENOMIC DNA]</scope>
    <source>
        <strain evidence="3 4">BLCC-M154</strain>
    </source>
</reference>
<keyword evidence="2" id="KW-0812">Transmembrane</keyword>
<feature type="region of interest" description="Disordered" evidence="1">
    <location>
        <begin position="1"/>
        <end position="27"/>
    </location>
</feature>
<protein>
    <submittedName>
        <fullName evidence="3">Uncharacterized protein</fullName>
    </submittedName>
</protein>
<sequence>MVKEGEQPPNTPSPVTEDTPVSSQLKRRLPPGVLMGLGFTIAFLLVNFSPAMSILWGVVGGVASWWIETSWQIEEEVNEDARSLPTDPRAENNSLSQNRTKGEKWRK</sequence>
<evidence type="ECO:0000313" key="4">
    <source>
        <dbReference type="Proteomes" id="UP001235303"/>
    </source>
</evidence>
<evidence type="ECO:0000313" key="3">
    <source>
        <dbReference type="EMBL" id="MDJ1169016.1"/>
    </source>
</evidence>